<dbReference type="HOGENOM" id="CLU_043663_1_0_10"/>
<dbReference type="EMBL" id="CP001108">
    <property type="protein sequence ID" value="ACF45696.1"/>
    <property type="molecule type" value="Genomic_DNA"/>
</dbReference>
<keyword evidence="3" id="KW-1185">Reference proteome</keyword>
<dbReference type="InterPro" id="IPR012337">
    <property type="entry name" value="RNaseH-like_sf"/>
</dbReference>
<dbReference type="Gene3D" id="3.30.420.10">
    <property type="entry name" value="Ribonuclease H-like superfamily/Ribonuclease H"/>
    <property type="match status" value="1"/>
</dbReference>
<evidence type="ECO:0000313" key="3">
    <source>
        <dbReference type="Proteomes" id="UP000002725"/>
    </source>
</evidence>
<dbReference type="InterPro" id="IPR001584">
    <property type="entry name" value="Integrase_cat-core"/>
</dbReference>
<dbReference type="Proteomes" id="UP000002725">
    <property type="component" value="Chromosome"/>
</dbReference>
<organism evidence="2 3">
    <name type="scientific">Prosthecochloris aestuarii (strain DSM 271 / SK 413)</name>
    <dbReference type="NCBI Taxonomy" id="290512"/>
    <lineage>
        <taxon>Bacteria</taxon>
        <taxon>Pseudomonadati</taxon>
        <taxon>Chlorobiota</taxon>
        <taxon>Chlorobiia</taxon>
        <taxon>Chlorobiales</taxon>
        <taxon>Chlorobiaceae</taxon>
        <taxon>Prosthecochloris</taxon>
    </lineage>
</organism>
<dbReference type="PANTHER" id="PTHR46889">
    <property type="entry name" value="TRANSPOSASE INSF FOR INSERTION SEQUENCE IS3B-RELATED"/>
    <property type="match status" value="1"/>
</dbReference>
<dbReference type="STRING" id="290512.Paes_0645"/>
<dbReference type="PROSITE" id="PS50994">
    <property type="entry name" value="INTEGRASE"/>
    <property type="match status" value="1"/>
</dbReference>
<dbReference type="PANTHER" id="PTHR46889:SF5">
    <property type="entry name" value="INTEGRASE PROTEIN"/>
    <property type="match status" value="1"/>
</dbReference>
<dbReference type="InterPro" id="IPR036397">
    <property type="entry name" value="RNaseH_sf"/>
</dbReference>
<sequence>MLIEEAHGNGARYSKACEVVGISHRTLQRWKQCGLKDQRKGSQKTVVRKVPQETRDEIINVCNEPRFRDLTPYEIVPQLLEEGRYLASERTIYRILRKADQVHHRSELRVGHRHTKPPERKATGPNQVYTWDITYMGRTVRGLFYYAYVVKDLFDRSIVGWAVHEEESEKHSRALFARILNGGKVKLKALHADNGHPMKGDTLMALLQKLNVAVSHSRPRTSNDNPFVRRESRIVELFFEPVVPSTAPTGTCRGSNPSV</sequence>
<dbReference type="Pfam" id="PF00665">
    <property type="entry name" value="rve"/>
    <property type="match status" value="1"/>
</dbReference>
<protein>
    <submittedName>
        <fullName evidence="2">Conserved hypothetical transposase</fullName>
    </submittedName>
</protein>
<accession>B4S645</accession>
<dbReference type="GO" id="GO:0003676">
    <property type="term" value="F:nucleic acid binding"/>
    <property type="evidence" value="ECO:0007669"/>
    <property type="project" value="InterPro"/>
</dbReference>
<feature type="domain" description="Integrase catalytic" evidence="1">
    <location>
        <begin position="121"/>
        <end position="259"/>
    </location>
</feature>
<dbReference type="eggNOG" id="COG2801">
    <property type="taxonomic scope" value="Bacteria"/>
</dbReference>
<gene>
    <name evidence="2" type="ordered locus">Paes_0645</name>
</gene>
<reference evidence="2" key="1">
    <citation type="submission" date="2008-06" db="EMBL/GenBank/DDBJ databases">
        <title>Complete sequence of chromosome of Prosthecochloris aestuarii DSM 271.</title>
        <authorList>
            <consortium name="US DOE Joint Genome Institute"/>
            <person name="Lucas S."/>
            <person name="Copeland A."/>
            <person name="Lapidus A."/>
            <person name="Glavina del Rio T."/>
            <person name="Dalin E."/>
            <person name="Tice H."/>
            <person name="Bruce D."/>
            <person name="Goodwin L."/>
            <person name="Pitluck S."/>
            <person name="Schmutz J."/>
            <person name="Larimer F."/>
            <person name="Land M."/>
            <person name="Hauser L."/>
            <person name="Kyrpides N."/>
            <person name="Anderson I."/>
            <person name="Liu Z."/>
            <person name="Li T."/>
            <person name="Zhao F."/>
            <person name="Overmann J."/>
            <person name="Bryant D.A."/>
            <person name="Richardson P."/>
        </authorList>
    </citation>
    <scope>NUCLEOTIDE SEQUENCE [LARGE SCALE GENOMIC DNA]</scope>
    <source>
        <strain evidence="2">DSM 271</strain>
    </source>
</reference>
<evidence type="ECO:0000259" key="1">
    <source>
        <dbReference type="PROSITE" id="PS50994"/>
    </source>
</evidence>
<dbReference type="SUPFAM" id="SSF46689">
    <property type="entry name" value="Homeodomain-like"/>
    <property type="match status" value="1"/>
</dbReference>
<dbReference type="Pfam" id="PF13565">
    <property type="entry name" value="HTH_32"/>
    <property type="match status" value="1"/>
</dbReference>
<dbReference type="KEGG" id="paa:Paes_0645"/>
<dbReference type="InterPro" id="IPR009057">
    <property type="entry name" value="Homeodomain-like_sf"/>
</dbReference>
<dbReference type="InterPro" id="IPR050900">
    <property type="entry name" value="Transposase_IS3/IS150/IS904"/>
</dbReference>
<proteinExistence type="predicted"/>
<dbReference type="SUPFAM" id="SSF53098">
    <property type="entry name" value="Ribonuclease H-like"/>
    <property type="match status" value="1"/>
</dbReference>
<dbReference type="GO" id="GO:0015074">
    <property type="term" value="P:DNA integration"/>
    <property type="evidence" value="ECO:0007669"/>
    <property type="project" value="InterPro"/>
</dbReference>
<dbReference type="AlphaFoldDB" id="B4S645"/>
<name>B4S645_PROA2</name>
<evidence type="ECO:0000313" key="2">
    <source>
        <dbReference type="EMBL" id="ACF45696.1"/>
    </source>
</evidence>